<proteinExistence type="inferred from homology"/>
<dbReference type="InterPro" id="IPR027449">
    <property type="entry name" value="KduI_N"/>
</dbReference>
<keyword evidence="4 7" id="KW-0479">Metal-binding</keyword>
<accession>A0ABV0BGN5</accession>
<comment type="similarity">
    <text evidence="3 7">Belongs to the KduI family.</text>
</comment>
<evidence type="ECO:0000256" key="4">
    <source>
        <dbReference type="ARBA" id="ARBA00022723"/>
    </source>
</evidence>
<comment type="catalytic activity">
    <reaction evidence="1 7">
        <text>5-dehydro-4-deoxy-D-glucuronate = 3-deoxy-D-glycero-2,5-hexodiulosonate</text>
        <dbReference type="Rhea" id="RHEA:23896"/>
        <dbReference type="ChEBI" id="CHEBI:17117"/>
        <dbReference type="ChEBI" id="CHEBI:29071"/>
        <dbReference type="EC" id="5.3.1.17"/>
    </reaction>
</comment>
<reference evidence="8 9" key="1">
    <citation type="submission" date="2024-04" db="EMBL/GenBank/DDBJ databases">
        <title>A novel species isolated from cricket.</title>
        <authorList>
            <person name="Wang H.-C."/>
        </authorList>
    </citation>
    <scope>NUCLEOTIDE SEQUENCE [LARGE SCALE GENOMIC DNA]</scope>
    <source>
        <strain evidence="8 9">WL0021</strain>
    </source>
</reference>
<dbReference type="GO" id="GO:0008697">
    <property type="term" value="F:4-deoxy-L-threo-5-hexosulose-uronate ketol-isomerase activity"/>
    <property type="evidence" value="ECO:0007669"/>
    <property type="project" value="UniProtKB-EC"/>
</dbReference>
<keyword evidence="6 7" id="KW-0413">Isomerase</keyword>
<dbReference type="CDD" id="cd20294">
    <property type="entry name" value="cupin_KduI_N"/>
    <property type="match status" value="1"/>
</dbReference>
<dbReference type="CDD" id="cd20491">
    <property type="entry name" value="cupin_KduI_C"/>
    <property type="match status" value="1"/>
</dbReference>
<dbReference type="Pfam" id="PF04962">
    <property type="entry name" value="KduI"/>
    <property type="match status" value="1"/>
</dbReference>
<feature type="binding site" evidence="7">
    <location>
        <position position="197"/>
    </location>
    <ligand>
        <name>Zn(2+)</name>
        <dbReference type="ChEBI" id="CHEBI:29105"/>
    </ligand>
</feature>
<dbReference type="InterPro" id="IPR021120">
    <property type="entry name" value="KduI/IolB_isomerase"/>
</dbReference>
<comment type="function">
    <text evidence="7">Catalyzes the isomerization of 5-dehydro-4-deoxy-D-glucuronate to 3-deoxy-D-glycero-2,5-hexodiulosonate.</text>
</comment>
<comment type="caution">
    <text evidence="8">The sequence shown here is derived from an EMBL/GenBank/DDBJ whole genome shotgun (WGS) entry which is preliminary data.</text>
</comment>
<evidence type="ECO:0000256" key="3">
    <source>
        <dbReference type="ARBA" id="ARBA00008086"/>
    </source>
</evidence>
<dbReference type="HAMAP" id="MF_00687">
    <property type="entry name" value="KduI"/>
    <property type="match status" value="1"/>
</dbReference>
<dbReference type="SUPFAM" id="SSF51182">
    <property type="entry name" value="RmlC-like cupins"/>
    <property type="match status" value="1"/>
</dbReference>
<dbReference type="Proteomes" id="UP001418637">
    <property type="component" value="Unassembled WGS sequence"/>
</dbReference>
<evidence type="ECO:0000256" key="7">
    <source>
        <dbReference type="HAMAP-Rule" id="MF_00687"/>
    </source>
</evidence>
<evidence type="ECO:0000313" key="8">
    <source>
        <dbReference type="EMBL" id="MEN3930135.1"/>
    </source>
</evidence>
<organism evidence="8 9">
    <name type="scientific">Hohaiivirga grylli</name>
    <dbReference type="NCBI Taxonomy" id="3133970"/>
    <lineage>
        <taxon>Bacteria</taxon>
        <taxon>Pseudomonadati</taxon>
        <taxon>Pseudomonadota</taxon>
        <taxon>Alphaproteobacteria</taxon>
        <taxon>Hyphomicrobiales</taxon>
        <taxon>Methylobacteriaceae</taxon>
        <taxon>Hohaiivirga</taxon>
    </lineage>
</organism>
<comment type="cofactor">
    <cofactor evidence="7">
        <name>Zn(2+)</name>
        <dbReference type="ChEBI" id="CHEBI:29105"/>
    </cofactor>
    <text evidence="7">Binds 1 zinc ion per subunit.</text>
</comment>
<sequence>MAIEVRQVCHPDAVKRFDTDELRKHFLIEKVFVKDEVKLTYSHIDRIVVGGAMPVNSKLELTAPFSAIGTNSFMDRRELGIINIGNTGKVTVGNDTFEIGNREALYVGMKAGEVSFASNDPAKPAKFYLVSTPAHHTYPTKKVGMAEAKKMAVGDQEHANKRVINQLIHPNVLETCQLVMGLTYFEAGSMWNTMPCHTHDRRCEAYLYFDMDAETRVVHLMGEPTETRHLMISNEDAILCPGWSIHSGVGTASYAFIWAMGGDNIDYNDMDMVPMQTLR</sequence>
<dbReference type="Gene3D" id="2.60.120.10">
    <property type="entry name" value="Jelly Rolls"/>
    <property type="match status" value="1"/>
</dbReference>
<keyword evidence="5 7" id="KW-0862">Zinc</keyword>
<evidence type="ECO:0000313" key="9">
    <source>
        <dbReference type="Proteomes" id="UP001418637"/>
    </source>
</evidence>
<dbReference type="NCBIfam" id="NF002091">
    <property type="entry name" value="PRK00924.1"/>
    <property type="match status" value="1"/>
</dbReference>
<dbReference type="EC" id="5.3.1.17" evidence="7"/>
<dbReference type="Gene3D" id="2.60.120.520">
    <property type="entry name" value="pectin degrading enzyme 5-keto 4- deoxyuronate isomerase, domain 1"/>
    <property type="match status" value="1"/>
</dbReference>
<dbReference type="InterPro" id="IPR014710">
    <property type="entry name" value="RmlC-like_jellyroll"/>
</dbReference>
<evidence type="ECO:0000256" key="6">
    <source>
        <dbReference type="ARBA" id="ARBA00023235"/>
    </source>
</evidence>
<feature type="binding site" evidence="7">
    <location>
        <position position="204"/>
    </location>
    <ligand>
        <name>Zn(2+)</name>
        <dbReference type="ChEBI" id="CHEBI:29105"/>
    </ligand>
</feature>
<evidence type="ECO:0000256" key="5">
    <source>
        <dbReference type="ARBA" id="ARBA00022833"/>
    </source>
</evidence>
<gene>
    <name evidence="7 8" type="primary">kduI</name>
    <name evidence="8" type="ORF">WJT86_03550</name>
</gene>
<evidence type="ECO:0000256" key="2">
    <source>
        <dbReference type="ARBA" id="ARBA00005148"/>
    </source>
</evidence>
<keyword evidence="9" id="KW-1185">Reference proteome</keyword>
<dbReference type="EMBL" id="JBBYXI010000001">
    <property type="protein sequence ID" value="MEN3930135.1"/>
    <property type="molecule type" value="Genomic_DNA"/>
</dbReference>
<dbReference type="PIRSF" id="PIRSF006625">
    <property type="entry name" value="KduI"/>
    <property type="match status" value="1"/>
</dbReference>
<dbReference type="InterPro" id="IPR007045">
    <property type="entry name" value="KduI"/>
</dbReference>
<feature type="binding site" evidence="7">
    <location>
        <position position="199"/>
    </location>
    <ligand>
        <name>Zn(2+)</name>
        <dbReference type="ChEBI" id="CHEBI:29105"/>
    </ligand>
</feature>
<protein>
    <recommendedName>
        <fullName evidence="7">4-deoxy-L-threo-5-hexosulose-uronate ketol-isomerase</fullName>
        <ecNumber evidence="7">5.3.1.17</ecNumber>
    </recommendedName>
    <alternativeName>
        <fullName evidence="7">5-keto-4-deoxyuronate isomerase</fullName>
    </alternativeName>
    <alternativeName>
        <fullName evidence="7">DKI isomerase</fullName>
    </alternativeName>
</protein>
<feature type="binding site" evidence="7">
    <location>
        <position position="246"/>
    </location>
    <ligand>
        <name>Zn(2+)</name>
        <dbReference type="ChEBI" id="CHEBI:29105"/>
    </ligand>
</feature>
<evidence type="ECO:0000256" key="1">
    <source>
        <dbReference type="ARBA" id="ARBA00000552"/>
    </source>
</evidence>
<dbReference type="InterPro" id="IPR011051">
    <property type="entry name" value="RmlC_Cupin_sf"/>
</dbReference>
<comment type="pathway">
    <text evidence="2 7">Glycan metabolism; pectin degradation; 2-dehydro-3-deoxy-D-gluconate from pectin: step 4/5.</text>
</comment>
<name>A0ABV0BGN5_9HYPH</name>
<dbReference type="PANTHER" id="PTHR38461">
    <property type="entry name" value="4-DEOXY-L-THREO-5-HEXOSULOSE-URONATE KETOL-ISOMERASE"/>
    <property type="match status" value="1"/>
</dbReference>
<dbReference type="RefSeq" id="WP_346336103.1">
    <property type="nucleotide sequence ID" value="NZ_JBBYXI010000001.1"/>
</dbReference>
<dbReference type="PANTHER" id="PTHR38461:SF1">
    <property type="entry name" value="4-DEOXY-L-THREO-5-HEXOSULOSE-URONATE KETOL-ISOMERASE"/>
    <property type="match status" value="1"/>
</dbReference>